<comment type="subcellular location">
    <subcellularLocation>
        <location evidence="1 7">Cell inner membrane</location>
        <topology evidence="1 7">Multi-pass membrane protein</topology>
    </subcellularLocation>
</comment>
<feature type="transmembrane region" description="Helical" evidence="7">
    <location>
        <begin position="274"/>
        <end position="297"/>
    </location>
</feature>
<feature type="transmembrane region" description="Helical" evidence="7">
    <location>
        <begin position="317"/>
        <end position="350"/>
    </location>
</feature>
<dbReference type="Proteomes" id="UP000443843">
    <property type="component" value="Unassembled WGS sequence"/>
</dbReference>
<evidence type="ECO:0000256" key="1">
    <source>
        <dbReference type="ARBA" id="ARBA00004429"/>
    </source>
</evidence>
<evidence type="ECO:0000313" key="9">
    <source>
        <dbReference type="EMBL" id="MWB78108.1"/>
    </source>
</evidence>
<dbReference type="PIRSF" id="PIRSF006066">
    <property type="entry name" value="HI0050"/>
    <property type="match status" value="1"/>
</dbReference>
<dbReference type="Pfam" id="PF06808">
    <property type="entry name" value="DctM"/>
    <property type="match status" value="1"/>
</dbReference>
<comment type="function">
    <text evidence="7">Part of the tripartite ATP-independent periplasmic (TRAP) transport system.</text>
</comment>
<keyword evidence="6 7" id="KW-0472">Membrane</keyword>
<dbReference type="InterPro" id="IPR004681">
    <property type="entry name" value="TRAP_DctM"/>
</dbReference>
<protein>
    <recommendedName>
        <fullName evidence="7">TRAP transporter large permease protein</fullName>
    </recommendedName>
</protein>
<keyword evidence="4 7" id="KW-0812">Transmembrane</keyword>
<feature type="transmembrane region" description="Helical" evidence="7">
    <location>
        <begin position="357"/>
        <end position="379"/>
    </location>
</feature>
<feature type="domain" description="TRAP C4-dicarboxylate transport system permease DctM subunit" evidence="8">
    <location>
        <begin position="8"/>
        <end position="419"/>
    </location>
</feature>
<dbReference type="PANTHER" id="PTHR33362:SF5">
    <property type="entry name" value="C4-DICARBOXYLATE TRAP TRANSPORTER LARGE PERMEASE PROTEIN DCTM"/>
    <property type="match status" value="1"/>
</dbReference>
<evidence type="ECO:0000256" key="6">
    <source>
        <dbReference type="ARBA" id="ARBA00023136"/>
    </source>
</evidence>
<keyword evidence="7" id="KW-0813">Transport</keyword>
<feature type="transmembrane region" description="Helical" evidence="7">
    <location>
        <begin position="216"/>
        <end position="238"/>
    </location>
</feature>
<keyword evidence="10" id="KW-1185">Reference proteome</keyword>
<feature type="transmembrane region" description="Helical" evidence="7">
    <location>
        <begin position="58"/>
        <end position="81"/>
    </location>
</feature>
<feature type="transmembrane region" description="Helical" evidence="7">
    <location>
        <begin position="169"/>
        <end position="195"/>
    </location>
</feature>
<evidence type="ECO:0000256" key="3">
    <source>
        <dbReference type="ARBA" id="ARBA00022519"/>
    </source>
</evidence>
<keyword evidence="3 7" id="KW-0997">Cell inner membrane</keyword>
<evidence type="ECO:0000256" key="5">
    <source>
        <dbReference type="ARBA" id="ARBA00022989"/>
    </source>
</evidence>
<dbReference type="PANTHER" id="PTHR33362">
    <property type="entry name" value="SIALIC ACID TRAP TRANSPORTER PERMEASE PROTEIN SIAT-RELATED"/>
    <property type="match status" value="1"/>
</dbReference>
<organism evidence="9 10">
    <name type="scientific">Pseudooceanicola pacificus</name>
    <dbReference type="NCBI Taxonomy" id="2676438"/>
    <lineage>
        <taxon>Bacteria</taxon>
        <taxon>Pseudomonadati</taxon>
        <taxon>Pseudomonadota</taxon>
        <taxon>Alphaproteobacteria</taxon>
        <taxon>Rhodobacterales</taxon>
        <taxon>Paracoccaceae</taxon>
        <taxon>Pseudooceanicola</taxon>
    </lineage>
</organism>
<dbReference type="EMBL" id="WNXQ01000004">
    <property type="protein sequence ID" value="MWB78108.1"/>
    <property type="molecule type" value="Genomic_DNA"/>
</dbReference>
<comment type="caution">
    <text evidence="9">The sequence shown here is derived from an EMBL/GenBank/DDBJ whole genome shotgun (WGS) entry which is preliminary data.</text>
</comment>
<keyword evidence="5 7" id="KW-1133">Transmembrane helix</keyword>
<feature type="transmembrane region" description="Helical" evidence="7">
    <location>
        <begin position="137"/>
        <end position="163"/>
    </location>
</feature>
<comment type="subunit">
    <text evidence="7">The complex comprises the extracytoplasmic solute receptor protein and the two transmembrane proteins.</text>
</comment>
<name>A0A844WBD0_9RHOB</name>
<evidence type="ECO:0000313" key="10">
    <source>
        <dbReference type="Proteomes" id="UP000443843"/>
    </source>
</evidence>
<reference evidence="9 10" key="1">
    <citation type="submission" date="2019-11" db="EMBL/GenBank/DDBJ databases">
        <title>Pseudooceanicola pacifica sp. nov., isolated from deep-sea sediment of the Pacific Ocean.</title>
        <authorList>
            <person name="Lyu L."/>
        </authorList>
    </citation>
    <scope>NUCLEOTIDE SEQUENCE [LARGE SCALE GENOMIC DNA]</scope>
    <source>
        <strain evidence="9 10">216_PA32_1</strain>
    </source>
</reference>
<feature type="transmembrane region" description="Helical" evidence="7">
    <location>
        <begin position="399"/>
        <end position="423"/>
    </location>
</feature>
<sequence>MLVLLITILMLGLLVLGMPVGFAMGVAGATGLYALGGTRFLYAILDTTPLSTVGVYELVTIPMFLLMAELVLLSGVTDDLFKAAAAWLSRIRGGLAMATSVAGAGFAAICGSSTGSAATLAATTIPSMLRQGYDARLASGVVAISGTLAILIPPSVGMIVYGFMAEVSIAKLFVAGVLPGMLVMFTIILTVAILVRIDPDAAPPVQSVPMRERFRLLTGVIPTLVLFGFVTGAIYSGATTPTEASAVGAAGAFILALARGRWQFGLFAHAFRRAAMTSCMILTIILGAHIFGYFITITRLTQDIISYVAALEANRWVILLIILAGYVVLGMIMDQMAILVLTVPIVVPLVDSLGFDLIWFGVVFIIVAEIGLVTPPLGLNCFVVARYAERPLGQVFRGTFPHVIAHFMVIAILLMFPAIVLWLPSRM</sequence>
<comment type="caution">
    <text evidence="7">Lacks conserved residue(s) required for the propagation of feature annotation.</text>
</comment>
<dbReference type="GO" id="GO:0005886">
    <property type="term" value="C:plasma membrane"/>
    <property type="evidence" value="ECO:0007669"/>
    <property type="project" value="UniProtKB-SubCell"/>
</dbReference>
<comment type="similarity">
    <text evidence="7">Belongs to the TRAP transporter large permease family.</text>
</comment>
<accession>A0A844WBD0</accession>
<dbReference type="GO" id="GO:0022857">
    <property type="term" value="F:transmembrane transporter activity"/>
    <property type="evidence" value="ECO:0007669"/>
    <property type="project" value="UniProtKB-UniRule"/>
</dbReference>
<dbReference type="RefSeq" id="WP_160382379.1">
    <property type="nucleotide sequence ID" value="NZ_WNXQ01000004.1"/>
</dbReference>
<dbReference type="InterPro" id="IPR010656">
    <property type="entry name" value="DctM"/>
</dbReference>
<evidence type="ECO:0000256" key="7">
    <source>
        <dbReference type="RuleBase" id="RU369079"/>
    </source>
</evidence>
<evidence type="ECO:0000256" key="4">
    <source>
        <dbReference type="ARBA" id="ARBA00022692"/>
    </source>
</evidence>
<dbReference type="AlphaFoldDB" id="A0A844WBD0"/>
<keyword evidence="2" id="KW-1003">Cell membrane</keyword>
<dbReference type="NCBIfam" id="TIGR00786">
    <property type="entry name" value="dctM"/>
    <property type="match status" value="1"/>
</dbReference>
<evidence type="ECO:0000259" key="8">
    <source>
        <dbReference type="Pfam" id="PF06808"/>
    </source>
</evidence>
<evidence type="ECO:0000256" key="2">
    <source>
        <dbReference type="ARBA" id="ARBA00022475"/>
    </source>
</evidence>
<gene>
    <name evidence="9" type="ORF">GLS40_08745</name>
</gene>
<proteinExistence type="inferred from homology"/>